<evidence type="ECO:0000256" key="3">
    <source>
        <dbReference type="ARBA" id="ARBA00012643"/>
    </source>
</evidence>
<name>A0A5B1CRL4_9BACT</name>
<evidence type="ECO:0000259" key="6">
    <source>
        <dbReference type="Pfam" id="PF01975"/>
    </source>
</evidence>
<dbReference type="GO" id="GO:0008253">
    <property type="term" value="F:5'-nucleotidase activity"/>
    <property type="evidence" value="ECO:0007669"/>
    <property type="project" value="UniProtKB-EC"/>
</dbReference>
<evidence type="ECO:0000256" key="4">
    <source>
        <dbReference type="ARBA" id="ARBA00022723"/>
    </source>
</evidence>
<dbReference type="SUPFAM" id="SSF64167">
    <property type="entry name" value="SurE-like"/>
    <property type="match status" value="1"/>
</dbReference>
<sequence>MDALVNCVSKIASPHDQVVVVAPDRQRSECGHSVTQGRPLKIQQVKEHWFSVDGTPVDCVRVGLNHLAKDADVVISGVNQGANLGVDVMVSGTIAAAREASLHLPIAIAISHYRHPGIPKTWDHVPEWTEGILRRIIGGMNNKGRVWNINLPAIDPGTLASGQIPPIAHCGVDMNPHQRTPQIGADGITLQSNFQNRPRDAGSDVDLCFGGAITITELNTNASHHESASG</sequence>
<accession>A0A5B1CRL4</accession>
<dbReference type="PANTHER" id="PTHR30457">
    <property type="entry name" value="5'-NUCLEOTIDASE SURE"/>
    <property type="match status" value="1"/>
</dbReference>
<keyword evidence="8" id="KW-1185">Reference proteome</keyword>
<evidence type="ECO:0000313" key="7">
    <source>
        <dbReference type="EMBL" id="KAA1261894.1"/>
    </source>
</evidence>
<dbReference type="InterPro" id="IPR002828">
    <property type="entry name" value="SurE-like_Pase/nucleotidase"/>
</dbReference>
<comment type="catalytic activity">
    <reaction evidence="1">
        <text>a ribonucleoside 5'-phosphate + H2O = a ribonucleoside + phosphate</text>
        <dbReference type="Rhea" id="RHEA:12484"/>
        <dbReference type="ChEBI" id="CHEBI:15377"/>
        <dbReference type="ChEBI" id="CHEBI:18254"/>
        <dbReference type="ChEBI" id="CHEBI:43474"/>
        <dbReference type="ChEBI" id="CHEBI:58043"/>
        <dbReference type="EC" id="3.1.3.5"/>
    </reaction>
</comment>
<dbReference type="InterPro" id="IPR030048">
    <property type="entry name" value="SurE"/>
</dbReference>
<reference evidence="7 8" key="1">
    <citation type="submission" date="2019-08" db="EMBL/GenBank/DDBJ databases">
        <title>Deep-cultivation of Planctomycetes and their phenomic and genomic characterization uncovers novel biology.</title>
        <authorList>
            <person name="Wiegand S."/>
            <person name="Jogler M."/>
            <person name="Boedeker C."/>
            <person name="Pinto D."/>
            <person name="Vollmers J."/>
            <person name="Rivas-Marin E."/>
            <person name="Kohn T."/>
            <person name="Peeters S.H."/>
            <person name="Heuer A."/>
            <person name="Rast P."/>
            <person name="Oberbeckmann S."/>
            <person name="Bunk B."/>
            <person name="Jeske O."/>
            <person name="Meyerdierks A."/>
            <person name="Storesund J.E."/>
            <person name="Kallscheuer N."/>
            <person name="Luecker S."/>
            <person name="Lage O.M."/>
            <person name="Pohl T."/>
            <person name="Merkel B.J."/>
            <person name="Hornburger P."/>
            <person name="Mueller R.-W."/>
            <person name="Bruemmer F."/>
            <person name="Labrenz M."/>
            <person name="Spormann A.M."/>
            <person name="Op Den Camp H."/>
            <person name="Overmann J."/>
            <person name="Amann R."/>
            <person name="Jetten M.S.M."/>
            <person name="Mascher T."/>
            <person name="Medema M.H."/>
            <person name="Devos D.P."/>
            <person name="Kaster A.-K."/>
            <person name="Ovreas L."/>
            <person name="Rohde M."/>
            <person name="Galperin M.Y."/>
            <person name="Jogler C."/>
        </authorList>
    </citation>
    <scope>NUCLEOTIDE SEQUENCE [LARGE SCALE GENOMIC DNA]</scope>
    <source>
        <strain evidence="7 8">LF1</strain>
    </source>
</reference>
<dbReference type="GO" id="GO:0046872">
    <property type="term" value="F:metal ion binding"/>
    <property type="evidence" value="ECO:0007669"/>
    <property type="project" value="UniProtKB-KW"/>
</dbReference>
<dbReference type="Gene3D" id="3.40.1210.10">
    <property type="entry name" value="Survival protein SurE-like phosphatase/nucleotidase"/>
    <property type="match status" value="1"/>
</dbReference>
<keyword evidence="4" id="KW-0479">Metal-binding</keyword>
<evidence type="ECO:0000256" key="5">
    <source>
        <dbReference type="ARBA" id="ARBA00022801"/>
    </source>
</evidence>
<feature type="domain" description="Survival protein SurE-like phosphatase/nucleotidase" evidence="6">
    <location>
        <begin position="7"/>
        <end position="158"/>
    </location>
</feature>
<dbReference type="PANTHER" id="PTHR30457:SF0">
    <property type="entry name" value="PHOSPHATASE, PUTATIVE (AFU_ORTHOLOGUE AFUA_4G01070)-RELATED"/>
    <property type="match status" value="1"/>
</dbReference>
<evidence type="ECO:0000256" key="1">
    <source>
        <dbReference type="ARBA" id="ARBA00000815"/>
    </source>
</evidence>
<dbReference type="Pfam" id="PF01975">
    <property type="entry name" value="SurE"/>
    <property type="match status" value="1"/>
</dbReference>
<dbReference type="AlphaFoldDB" id="A0A5B1CRL4"/>
<dbReference type="NCBIfam" id="TIGR00087">
    <property type="entry name" value="surE"/>
    <property type="match status" value="1"/>
</dbReference>
<organism evidence="7 8">
    <name type="scientific">Rubripirellula obstinata</name>
    <dbReference type="NCBI Taxonomy" id="406547"/>
    <lineage>
        <taxon>Bacteria</taxon>
        <taxon>Pseudomonadati</taxon>
        <taxon>Planctomycetota</taxon>
        <taxon>Planctomycetia</taxon>
        <taxon>Pirellulales</taxon>
        <taxon>Pirellulaceae</taxon>
        <taxon>Rubripirellula</taxon>
    </lineage>
</organism>
<protein>
    <recommendedName>
        <fullName evidence="3">5'-nucleotidase</fullName>
        <ecNumber evidence="3">3.1.3.5</ecNumber>
    </recommendedName>
</protein>
<dbReference type="EC" id="3.1.3.5" evidence="3"/>
<keyword evidence="5 7" id="KW-0378">Hydrolase</keyword>
<dbReference type="InterPro" id="IPR036523">
    <property type="entry name" value="SurE-like_sf"/>
</dbReference>
<gene>
    <name evidence="7" type="primary">surE_2</name>
    <name evidence="7" type="ORF">LF1_44550</name>
</gene>
<evidence type="ECO:0000313" key="8">
    <source>
        <dbReference type="Proteomes" id="UP000322699"/>
    </source>
</evidence>
<dbReference type="Proteomes" id="UP000322699">
    <property type="component" value="Unassembled WGS sequence"/>
</dbReference>
<comment type="similarity">
    <text evidence="2">Belongs to the SurE nucleotidase family.</text>
</comment>
<proteinExistence type="inferred from homology"/>
<evidence type="ECO:0000256" key="2">
    <source>
        <dbReference type="ARBA" id="ARBA00011062"/>
    </source>
</evidence>
<comment type="caution">
    <text evidence="7">The sequence shown here is derived from an EMBL/GenBank/DDBJ whole genome shotgun (WGS) entry which is preliminary data.</text>
</comment>
<dbReference type="EMBL" id="VRLW01000001">
    <property type="protein sequence ID" value="KAA1261894.1"/>
    <property type="molecule type" value="Genomic_DNA"/>
</dbReference>